<keyword evidence="2" id="KW-1003">Cell membrane</keyword>
<evidence type="ECO:0000256" key="5">
    <source>
        <dbReference type="ARBA" id="ARBA00023136"/>
    </source>
</evidence>
<dbReference type="PANTHER" id="PTHR30250:SF11">
    <property type="entry name" value="O-ANTIGEN TRANSPORTER-RELATED"/>
    <property type="match status" value="1"/>
</dbReference>
<name>A0A940DKH1_9BACT</name>
<feature type="transmembrane region" description="Helical" evidence="6">
    <location>
        <begin position="347"/>
        <end position="367"/>
    </location>
</feature>
<feature type="transmembrane region" description="Helical" evidence="6">
    <location>
        <begin position="89"/>
        <end position="110"/>
    </location>
</feature>
<accession>A0A940DKH1</accession>
<feature type="transmembrane region" description="Helical" evidence="6">
    <location>
        <begin position="232"/>
        <end position="252"/>
    </location>
</feature>
<protein>
    <submittedName>
        <fullName evidence="7">Polysaccharide biosynthesis protein</fullName>
    </submittedName>
</protein>
<feature type="transmembrane region" description="Helical" evidence="6">
    <location>
        <begin position="272"/>
        <end position="294"/>
    </location>
</feature>
<evidence type="ECO:0000256" key="3">
    <source>
        <dbReference type="ARBA" id="ARBA00022692"/>
    </source>
</evidence>
<reference evidence="7" key="2">
    <citation type="journal article" date="2021" name="PeerJ">
        <title>Extensive microbial diversity within the chicken gut microbiome revealed by metagenomics and culture.</title>
        <authorList>
            <person name="Gilroy R."/>
            <person name="Ravi A."/>
            <person name="Getino M."/>
            <person name="Pursley I."/>
            <person name="Horton D.L."/>
            <person name="Alikhan N.F."/>
            <person name="Baker D."/>
            <person name="Gharbi K."/>
            <person name="Hall N."/>
            <person name="Watson M."/>
            <person name="Adriaenssens E.M."/>
            <person name="Foster-Nyarko E."/>
            <person name="Jarju S."/>
            <person name="Secka A."/>
            <person name="Antonio M."/>
            <person name="Oren A."/>
            <person name="Chaudhuri R.R."/>
            <person name="La Ragione R."/>
            <person name="Hildebrand F."/>
            <person name="Pallen M.J."/>
        </authorList>
    </citation>
    <scope>NUCLEOTIDE SEQUENCE</scope>
    <source>
        <strain evidence="7">3924</strain>
    </source>
</reference>
<gene>
    <name evidence="7" type="ORF">IAC51_07195</name>
</gene>
<dbReference type="AlphaFoldDB" id="A0A940DKH1"/>
<evidence type="ECO:0000256" key="4">
    <source>
        <dbReference type="ARBA" id="ARBA00022989"/>
    </source>
</evidence>
<comment type="subcellular location">
    <subcellularLocation>
        <location evidence="1">Cell membrane</location>
        <topology evidence="1">Multi-pass membrane protein</topology>
    </subcellularLocation>
</comment>
<feature type="transmembrane region" description="Helical" evidence="6">
    <location>
        <begin position="157"/>
        <end position="178"/>
    </location>
</feature>
<feature type="transmembrane region" description="Helical" evidence="6">
    <location>
        <begin position="315"/>
        <end position="335"/>
    </location>
</feature>
<keyword evidence="3 6" id="KW-0812">Transmembrane</keyword>
<evidence type="ECO:0000256" key="2">
    <source>
        <dbReference type="ARBA" id="ARBA00022475"/>
    </source>
</evidence>
<feature type="transmembrane region" description="Helical" evidence="6">
    <location>
        <begin position="403"/>
        <end position="426"/>
    </location>
</feature>
<feature type="transmembrane region" description="Helical" evidence="6">
    <location>
        <begin position="379"/>
        <end position="397"/>
    </location>
</feature>
<evidence type="ECO:0000256" key="6">
    <source>
        <dbReference type="SAM" id="Phobius"/>
    </source>
</evidence>
<dbReference type="PANTHER" id="PTHR30250">
    <property type="entry name" value="PST FAMILY PREDICTED COLANIC ACID TRANSPORTER"/>
    <property type="match status" value="1"/>
</dbReference>
<dbReference type="Pfam" id="PF01943">
    <property type="entry name" value="Polysacc_synt"/>
    <property type="match status" value="1"/>
</dbReference>
<dbReference type="GO" id="GO:0005886">
    <property type="term" value="C:plasma membrane"/>
    <property type="evidence" value="ECO:0007669"/>
    <property type="project" value="UniProtKB-SubCell"/>
</dbReference>
<feature type="transmembrane region" description="Helical" evidence="6">
    <location>
        <begin position="438"/>
        <end position="456"/>
    </location>
</feature>
<feature type="transmembrane region" description="Helical" evidence="6">
    <location>
        <begin position="122"/>
        <end position="145"/>
    </location>
</feature>
<feature type="transmembrane region" description="Helical" evidence="6">
    <location>
        <begin position="12"/>
        <end position="36"/>
    </location>
</feature>
<keyword evidence="5 6" id="KW-0472">Membrane</keyword>
<keyword evidence="4 6" id="KW-1133">Transmembrane helix</keyword>
<evidence type="ECO:0000313" key="8">
    <source>
        <dbReference type="Proteomes" id="UP000712007"/>
    </source>
</evidence>
<organism evidence="7 8">
    <name type="scientific">Candidatus Aphodosoma intestinipullorum</name>
    <dbReference type="NCBI Taxonomy" id="2840674"/>
    <lineage>
        <taxon>Bacteria</taxon>
        <taxon>Pseudomonadati</taxon>
        <taxon>Bacteroidota</taxon>
        <taxon>Bacteroidia</taxon>
        <taxon>Bacteroidales</taxon>
        <taxon>Candidatus Aphodosoma</taxon>
    </lineage>
</organism>
<feature type="transmembrane region" description="Helical" evidence="6">
    <location>
        <begin position="48"/>
        <end position="68"/>
    </location>
</feature>
<dbReference type="Proteomes" id="UP000712007">
    <property type="component" value="Unassembled WGS sequence"/>
</dbReference>
<dbReference type="EMBL" id="JADIMV010000126">
    <property type="protein sequence ID" value="MBO8440418.1"/>
    <property type="molecule type" value="Genomic_DNA"/>
</dbReference>
<proteinExistence type="predicted"/>
<feature type="transmembrane region" description="Helical" evidence="6">
    <location>
        <begin position="198"/>
        <end position="220"/>
    </location>
</feature>
<evidence type="ECO:0000313" key="7">
    <source>
        <dbReference type="EMBL" id="MBO8440418.1"/>
    </source>
</evidence>
<comment type="caution">
    <text evidence="7">The sequence shown here is derived from an EMBL/GenBank/DDBJ whole genome shotgun (WGS) entry which is preliminary data.</text>
</comment>
<dbReference type="InterPro" id="IPR002797">
    <property type="entry name" value="Polysacc_synth"/>
</dbReference>
<reference evidence="7" key="1">
    <citation type="submission" date="2020-10" db="EMBL/GenBank/DDBJ databases">
        <authorList>
            <person name="Gilroy R."/>
        </authorList>
    </citation>
    <scope>NUCLEOTIDE SEQUENCE</scope>
    <source>
        <strain evidence="7">3924</strain>
    </source>
</reference>
<sequence>MSGLKKLAQETVIYGLSSIVGKFLNWCLVPLYSYVLTSSGEYGVVTEIYAWTALVIIILTYGMETGFFRFAGADKAEEERTNRVYSTTLTSLAVTSTVFAVAVCVLQVPIAGAMGYGAHPEWIAMMGVTVALDAFDSIPFSYLRYKNRAVTFALLKLLNIFVNIAMNIFFLVVCPRIYAENPEWVAWFYEPGYGVGYVFVSNLISSGIVTLALLPHVFVGRWAFDMQLLRRMLRYSLPLLLFGIAGIMDQTVDKMIFRRLYTEPDAMEELGVYGACFKVAMVMMMFTYAFKFAYEPFVFAKHGSADCKESYADAMKYYVITALGIFLGMVFYMDVLQYVVAPEYRKGLAIIPVVLITYLFQGVLYNLSLWYKLTDRTRYGAYISALGLVITVGLNVAFVPKYSYWACVYASLVCYAVMTAVSYFLGQKYYPVNYPLKEIGVYVLLTAALWAAGSAVDFGAMWANLIYRTALLGVFAVYLVKKDLPLSEIPVLKKFFKKGGKA</sequence>
<dbReference type="InterPro" id="IPR050833">
    <property type="entry name" value="Poly_Biosynth_Transport"/>
</dbReference>
<evidence type="ECO:0000256" key="1">
    <source>
        <dbReference type="ARBA" id="ARBA00004651"/>
    </source>
</evidence>